<name>A0AAP0J501_9MAGN</name>
<organism evidence="6 7">
    <name type="scientific">Stephania yunnanensis</name>
    <dbReference type="NCBI Taxonomy" id="152371"/>
    <lineage>
        <taxon>Eukaryota</taxon>
        <taxon>Viridiplantae</taxon>
        <taxon>Streptophyta</taxon>
        <taxon>Embryophyta</taxon>
        <taxon>Tracheophyta</taxon>
        <taxon>Spermatophyta</taxon>
        <taxon>Magnoliopsida</taxon>
        <taxon>Ranunculales</taxon>
        <taxon>Menispermaceae</taxon>
        <taxon>Menispermoideae</taxon>
        <taxon>Cissampelideae</taxon>
        <taxon>Stephania</taxon>
    </lineage>
</organism>
<accession>A0AAP0J501</accession>
<protein>
    <recommendedName>
        <fullName evidence="5">RING-type domain-containing protein</fullName>
    </recommendedName>
</protein>
<comment type="caution">
    <text evidence="6">The sequence shown here is derived from an EMBL/GenBank/DDBJ whole genome shotgun (WGS) entry which is preliminary data.</text>
</comment>
<dbReference type="PROSITE" id="PS50089">
    <property type="entry name" value="ZF_RING_2"/>
    <property type="match status" value="1"/>
</dbReference>
<dbReference type="PANTHER" id="PTHR15710">
    <property type="entry name" value="E3 UBIQUITIN-PROTEIN LIGASE PRAJA"/>
    <property type="match status" value="1"/>
</dbReference>
<keyword evidence="1" id="KW-0479">Metal-binding</keyword>
<dbReference type="GO" id="GO:0016567">
    <property type="term" value="P:protein ubiquitination"/>
    <property type="evidence" value="ECO:0007669"/>
    <property type="project" value="TreeGrafter"/>
</dbReference>
<sequence>MLKSSKAKEWVIHWEMSMMLANIEQSLAKLPDLIDRNLKYANNGNAGHLQWFSLSMFKGVSEMVKKTDIILQLCPRHYYLRDKASEVRNKAMPYSEFFLSLIRADPLLRCMLMDMKIVRDLEVISDNCAICLDDFVEEDLNGKSVGVKETECGHIFHSKCIFQWLRSNKHHCCPLCRYQLM</sequence>
<evidence type="ECO:0000313" key="7">
    <source>
        <dbReference type="Proteomes" id="UP001420932"/>
    </source>
</evidence>
<evidence type="ECO:0000256" key="4">
    <source>
        <dbReference type="PROSITE-ProRule" id="PRU00175"/>
    </source>
</evidence>
<proteinExistence type="predicted"/>
<keyword evidence="7" id="KW-1185">Reference proteome</keyword>
<feature type="domain" description="RING-type" evidence="5">
    <location>
        <begin position="128"/>
        <end position="177"/>
    </location>
</feature>
<keyword evidence="2 4" id="KW-0863">Zinc-finger</keyword>
<dbReference type="AlphaFoldDB" id="A0AAP0J501"/>
<dbReference type="PANTHER" id="PTHR15710:SF77">
    <property type="entry name" value="RING-H2 FINGER PROTEIN ATL21B"/>
    <property type="match status" value="1"/>
</dbReference>
<dbReference type="GO" id="GO:0008270">
    <property type="term" value="F:zinc ion binding"/>
    <property type="evidence" value="ECO:0007669"/>
    <property type="project" value="UniProtKB-KW"/>
</dbReference>
<dbReference type="Gene3D" id="3.30.40.10">
    <property type="entry name" value="Zinc/RING finger domain, C3HC4 (zinc finger)"/>
    <property type="match status" value="1"/>
</dbReference>
<dbReference type="SUPFAM" id="SSF57850">
    <property type="entry name" value="RING/U-box"/>
    <property type="match status" value="1"/>
</dbReference>
<gene>
    <name evidence="6" type="ORF">Syun_016416</name>
</gene>
<evidence type="ECO:0000259" key="5">
    <source>
        <dbReference type="PROSITE" id="PS50089"/>
    </source>
</evidence>
<dbReference type="EMBL" id="JBBNAF010000007">
    <property type="protein sequence ID" value="KAK9127619.1"/>
    <property type="molecule type" value="Genomic_DNA"/>
</dbReference>
<evidence type="ECO:0000256" key="1">
    <source>
        <dbReference type="ARBA" id="ARBA00022723"/>
    </source>
</evidence>
<evidence type="ECO:0000256" key="2">
    <source>
        <dbReference type="ARBA" id="ARBA00022771"/>
    </source>
</evidence>
<dbReference type="GO" id="GO:0061630">
    <property type="term" value="F:ubiquitin protein ligase activity"/>
    <property type="evidence" value="ECO:0007669"/>
    <property type="project" value="TreeGrafter"/>
</dbReference>
<reference evidence="6 7" key="1">
    <citation type="submission" date="2024-01" db="EMBL/GenBank/DDBJ databases">
        <title>Genome assemblies of Stephania.</title>
        <authorList>
            <person name="Yang L."/>
        </authorList>
    </citation>
    <scope>NUCLEOTIDE SEQUENCE [LARGE SCALE GENOMIC DNA]</scope>
    <source>
        <strain evidence="6">YNDBR</strain>
        <tissue evidence="6">Leaf</tissue>
    </source>
</reference>
<dbReference type="GO" id="GO:0005737">
    <property type="term" value="C:cytoplasm"/>
    <property type="evidence" value="ECO:0007669"/>
    <property type="project" value="TreeGrafter"/>
</dbReference>
<dbReference type="InterPro" id="IPR013083">
    <property type="entry name" value="Znf_RING/FYVE/PHD"/>
</dbReference>
<dbReference type="InterPro" id="IPR001841">
    <property type="entry name" value="Znf_RING"/>
</dbReference>
<evidence type="ECO:0000256" key="3">
    <source>
        <dbReference type="ARBA" id="ARBA00022833"/>
    </source>
</evidence>
<dbReference type="SMART" id="SM00184">
    <property type="entry name" value="RING"/>
    <property type="match status" value="1"/>
</dbReference>
<keyword evidence="3" id="KW-0862">Zinc</keyword>
<dbReference type="Proteomes" id="UP001420932">
    <property type="component" value="Unassembled WGS sequence"/>
</dbReference>
<evidence type="ECO:0000313" key="6">
    <source>
        <dbReference type="EMBL" id="KAK9127619.1"/>
    </source>
</evidence>
<dbReference type="Pfam" id="PF13639">
    <property type="entry name" value="zf-RING_2"/>
    <property type="match status" value="1"/>
</dbReference>